<dbReference type="InterPro" id="IPR000725">
    <property type="entry name" value="Olfact_rcpt"/>
</dbReference>
<dbReference type="PROSITE" id="PS00237">
    <property type="entry name" value="G_PROTEIN_RECEP_F1_1"/>
    <property type="match status" value="1"/>
</dbReference>
<evidence type="ECO:0000256" key="7">
    <source>
        <dbReference type="ARBA" id="ARBA00023040"/>
    </source>
</evidence>
<dbReference type="CDD" id="cd15224">
    <property type="entry name" value="7tmA_OR6B-like"/>
    <property type="match status" value="1"/>
</dbReference>
<evidence type="ECO:0000256" key="8">
    <source>
        <dbReference type="ARBA" id="ARBA00023136"/>
    </source>
</evidence>
<comment type="subcellular location">
    <subcellularLocation>
        <location evidence="1 14">Cell membrane</location>
        <topology evidence="1 14">Multi-pass membrane protein</topology>
    </subcellularLocation>
</comment>
<feature type="transmembrane region" description="Helical" evidence="14">
    <location>
        <begin position="298"/>
        <end position="318"/>
    </location>
</feature>
<comment type="similarity">
    <text evidence="13">Belongs to the G-protein coupled receptor 1 family.</text>
</comment>
<evidence type="ECO:0000256" key="6">
    <source>
        <dbReference type="ARBA" id="ARBA00022989"/>
    </source>
</evidence>
<feature type="transmembrane region" description="Helical" evidence="14">
    <location>
        <begin position="88"/>
        <end position="113"/>
    </location>
</feature>
<keyword evidence="4 13" id="KW-0812">Transmembrane</keyword>
<dbReference type="GO" id="GO:0004930">
    <property type="term" value="F:G protein-coupled receptor activity"/>
    <property type="evidence" value="ECO:0007669"/>
    <property type="project" value="UniProtKB-KW"/>
</dbReference>
<reference evidence="16" key="1">
    <citation type="submission" date="2025-08" db="UniProtKB">
        <authorList>
            <consortium name="Ensembl"/>
        </authorList>
    </citation>
    <scope>IDENTIFICATION</scope>
</reference>
<evidence type="ECO:0000259" key="15">
    <source>
        <dbReference type="PROSITE" id="PS50262"/>
    </source>
</evidence>
<evidence type="ECO:0000313" key="16">
    <source>
        <dbReference type="Ensembl" id="ENSJHYP00000010193.1"/>
    </source>
</evidence>
<dbReference type="PANTHER" id="PTHR24242:SF253">
    <property type="entry name" value="OLFACTORY RECEPTOR-RELATED"/>
    <property type="match status" value="1"/>
</dbReference>
<keyword evidence="10 13" id="KW-0675">Receptor</keyword>
<dbReference type="PRINTS" id="PR00237">
    <property type="entry name" value="GPCRRHODOPSN"/>
</dbReference>
<dbReference type="GO" id="GO:0005886">
    <property type="term" value="C:plasma membrane"/>
    <property type="evidence" value="ECO:0007669"/>
    <property type="project" value="UniProtKB-SubCell"/>
</dbReference>
<evidence type="ECO:0000256" key="12">
    <source>
        <dbReference type="ARBA" id="ARBA00023224"/>
    </source>
</evidence>
<evidence type="ECO:0000256" key="9">
    <source>
        <dbReference type="ARBA" id="ARBA00023157"/>
    </source>
</evidence>
<evidence type="ECO:0000256" key="10">
    <source>
        <dbReference type="ARBA" id="ARBA00023170"/>
    </source>
</evidence>
<evidence type="ECO:0000256" key="13">
    <source>
        <dbReference type="RuleBase" id="RU000688"/>
    </source>
</evidence>
<keyword evidence="5 14" id="KW-0552">Olfaction</keyword>
<dbReference type="PRINTS" id="PR00245">
    <property type="entry name" value="OLFACTORYR"/>
</dbReference>
<dbReference type="SUPFAM" id="SSF81321">
    <property type="entry name" value="Family A G protein-coupled receptor-like"/>
    <property type="match status" value="1"/>
</dbReference>
<evidence type="ECO:0000313" key="17">
    <source>
        <dbReference type="Proteomes" id="UP000694408"/>
    </source>
</evidence>
<dbReference type="InterPro" id="IPR050939">
    <property type="entry name" value="Olfactory_GPCR1"/>
</dbReference>
<dbReference type="GO" id="GO:0004984">
    <property type="term" value="F:olfactory receptor activity"/>
    <property type="evidence" value="ECO:0007669"/>
    <property type="project" value="InterPro"/>
</dbReference>
<keyword evidence="9" id="KW-1015">Disulfide bond</keyword>
<protein>
    <recommendedName>
        <fullName evidence="14">Olfactory receptor</fullName>
    </recommendedName>
</protein>
<keyword evidence="6 14" id="KW-1133">Transmembrane helix</keyword>
<evidence type="ECO:0000256" key="3">
    <source>
        <dbReference type="ARBA" id="ARBA00022606"/>
    </source>
</evidence>
<accession>A0A8C5IW80</accession>
<evidence type="ECO:0000256" key="2">
    <source>
        <dbReference type="ARBA" id="ARBA00022475"/>
    </source>
</evidence>
<dbReference type="PROSITE" id="PS50262">
    <property type="entry name" value="G_PROTEIN_RECEP_F1_2"/>
    <property type="match status" value="1"/>
</dbReference>
<dbReference type="Gene3D" id="1.20.1070.10">
    <property type="entry name" value="Rhodopsin 7-helix transmembrane proteins"/>
    <property type="match status" value="1"/>
</dbReference>
<proteinExistence type="inferred from homology"/>
<keyword evidence="17" id="KW-1185">Reference proteome</keyword>
<dbReference type="InterPro" id="IPR017452">
    <property type="entry name" value="GPCR_Rhodpsn_7TM"/>
</dbReference>
<feature type="domain" description="G-protein coupled receptors family 1 profile" evidence="15">
    <location>
        <begin position="67"/>
        <end position="316"/>
    </location>
</feature>
<evidence type="ECO:0000256" key="5">
    <source>
        <dbReference type="ARBA" id="ARBA00022725"/>
    </source>
</evidence>
<evidence type="ECO:0000256" key="4">
    <source>
        <dbReference type="ARBA" id="ARBA00022692"/>
    </source>
</evidence>
<feature type="transmembrane region" description="Helical" evidence="14">
    <location>
        <begin position="166"/>
        <end position="184"/>
    </location>
</feature>
<keyword evidence="8 14" id="KW-0472">Membrane</keyword>
<feature type="transmembrane region" description="Helical" evidence="14">
    <location>
        <begin position="125"/>
        <end position="146"/>
    </location>
</feature>
<name>A0A8C5IW80_JUNHY</name>
<dbReference type="Proteomes" id="UP000694408">
    <property type="component" value="Unplaced"/>
</dbReference>
<organism evidence="16 17">
    <name type="scientific">Junco hyemalis</name>
    <name type="common">Dark-eyed junco</name>
    <dbReference type="NCBI Taxonomy" id="40217"/>
    <lineage>
        <taxon>Eukaryota</taxon>
        <taxon>Metazoa</taxon>
        <taxon>Chordata</taxon>
        <taxon>Craniata</taxon>
        <taxon>Vertebrata</taxon>
        <taxon>Euteleostomi</taxon>
        <taxon>Archelosauria</taxon>
        <taxon>Archosauria</taxon>
        <taxon>Dinosauria</taxon>
        <taxon>Saurischia</taxon>
        <taxon>Theropoda</taxon>
        <taxon>Coelurosauria</taxon>
        <taxon>Aves</taxon>
        <taxon>Neognathae</taxon>
        <taxon>Neoaves</taxon>
        <taxon>Telluraves</taxon>
        <taxon>Australaves</taxon>
        <taxon>Passeriformes</taxon>
        <taxon>Passerellidae</taxon>
        <taxon>Junco</taxon>
    </lineage>
</organism>
<keyword evidence="11" id="KW-0325">Glycoprotein</keyword>
<dbReference type="OMA" id="RIHSFNM"/>
<dbReference type="Ensembl" id="ENSJHYT00000012332.1">
    <property type="protein sequence ID" value="ENSJHYP00000010193.1"/>
    <property type="gene ID" value="ENSJHYG00000007819.1"/>
</dbReference>
<dbReference type="AlphaFoldDB" id="A0A8C5IW80"/>
<dbReference type="InterPro" id="IPR000276">
    <property type="entry name" value="GPCR_Rhodpsn"/>
</dbReference>
<feature type="transmembrane region" description="Helical" evidence="14">
    <location>
        <begin position="226"/>
        <end position="252"/>
    </location>
</feature>
<feature type="transmembrane region" description="Helical" evidence="14">
    <location>
        <begin position="264"/>
        <end position="286"/>
    </location>
</feature>
<sequence length="345" mass="38575">LTKVSLFSTHLLTHEGMLHLKPRRMILGNLSGPSEFRLLGFSGNSHLELQAVLFVIFLAVYLLTVTENMVIITLIITHPQLHKPMYFFLGHLAFLEACYISVTVPKLLLTLVLRNKSISLPSCMAQLYFFIALVCTECVLLAAMAYDRYVAICAPLHYALAMGHRACLQLATASWLLGFLIAVLKVSFISQLSFCGPGVINHFFCDISPLLNLSCSQRRLAEMVDFISALFTLLIPLSVIIISYTCIIRTVLLIPKAQNRKKAFSTCASHLAVVIIFFSATLFIYARPRRADSRDLNKLVSIIYTIVTPMLNPCIYCLRNQEVKDTLLKVLCSRTALSRVSASDH</sequence>
<evidence type="ECO:0000256" key="11">
    <source>
        <dbReference type="ARBA" id="ARBA00023180"/>
    </source>
</evidence>
<keyword evidence="12 13" id="KW-0807">Transducer</keyword>
<dbReference type="Pfam" id="PF13853">
    <property type="entry name" value="7tm_4"/>
    <property type="match status" value="1"/>
</dbReference>
<dbReference type="FunFam" id="1.20.1070.10:FF:000001">
    <property type="entry name" value="Olfactory receptor"/>
    <property type="match status" value="1"/>
</dbReference>
<feature type="transmembrane region" description="Helical" evidence="14">
    <location>
        <begin position="51"/>
        <end position="76"/>
    </location>
</feature>
<evidence type="ECO:0000256" key="1">
    <source>
        <dbReference type="ARBA" id="ARBA00004651"/>
    </source>
</evidence>
<keyword evidence="7 13" id="KW-0297">G-protein coupled receptor</keyword>
<reference evidence="16" key="2">
    <citation type="submission" date="2025-09" db="UniProtKB">
        <authorList>
            <consortium name="Ensembl"/>
        </authorList>
    </citation>
    <scope>IDENTIFICATION</scope>
</reference>
<evidence type="ECO:0000256" key="14">
    <source>
        <dbReference type="RuleBase" id="RU363047"/>
    </source>
</evidence>
<keyword evidence="3 14" id="KW-0716">Sensory transduction</keyword>
<keyword evidence="2 14" id="KW-1003">Cell membrane</keyword>
<dbReference type="PANTHER" id="PTHR24242">
    <property type="entry name" value="G-PROTEIN COUPLED RECEPTOR"/>
    <property type="match status" value="1"/>
</dbReference>